<dbReference type="InterPro" id="IPR010998">
    <property type="entry name" value="Integrase_recombinase_N"/>
</dbReference>
<reference evidence="3" key="1">
    <citation type="submission" date="2022-07" db="EMBL/GenBank/DDBJ databases">
        <title>The genome of Lyophyllum shimeji provides insight into the initial evolution of ectomycorrhizal fungal genome.</title>
        <authorList>
            <person name="Kobayashi Y."/>
            <person name="Shibata T."/>
            <person name="Hirakawa H."/>
            <person name="Shigenobu S."/>
            <person name="Nishiyama T."/>
            <person name="Yamada A."/>
            <person name="Hasebe M."/>
            <person name="Kawaguchi M."/>
        </authorList>
    </citation>
    <scope>NUCLEOTIDE SEQUENCE</scope>
    <source>
        <strain evidence="3">AT787</strain>
    </source>
</reference>
<feature type="region of interest" description="Disordered" evidence="2">
    <location>
        <begin position="158"/>
        <end position="197"/>
    </location>
</feature>
<dbReference type="SUPFAM" id="SSF47823">
    <property type="entry name" value="lambda integrase-like, N-terminal domain"/>
    <property type="match status" value="1"/>
</dbReference>
<proteinExistence type="predicted"/>
<gene>
    <name evidence="3" type="ORF">LshimejAT787_1500940</name>
</gene>
<dbReference type="Gene3D" id="1.10.150.130">
    <property type="match status" value="1"/>
</dbReference>
<keyword evidence="1" id="KW-0238">DNA-binding</keyword>
<protein>
    <submittedName>
        <fullName evidence="3">Uncharacterized protein</fullName>
    </submittedName>
</protein>
<evidence type="ECO:0000256" key="1">
    <source>
        <dbReference type="ARBA" id="ARBA00023125"/>
    </source>
</evidence>
<dbReference type="GO" id="GO:0003677">
    <property type="term" value="F:DNA binding"/>
    <property type="evidence" value="ECO:0007669"/>
    <property type="project" value="UniProtKB-KW"/>
</dbReference>
<evidence type="ECO:0000256" key="2">
    <source>
        <dbReference type="SAM" id="MobiDB-lite"/>
    </source>
</evidence>
<dbReference type="OrthoDB" id="3266428at2759"/>
<sequence length="215" mass="24016">MVAKTKKARSSLSIRAAATALSPSVLRPHVRAGERLNAWVTPHTFRFISDISRFAPRSLISKLFLITLNSLAPKTREVYGAGLLRFHQFCDRLRVPESARMPASPALLATFCASWAGFIARDIVDNWMSGLRFWHIFHGADWRGDHLLLATVKKGVANMTPESSKRPSRPPNDNKGNSLGNPRVPRGQPVDVGHTGRNPYRRPWVRVALGYARVM</sequence>
<keyword evidence="4" id="KW-1185">Reference proteome</keyword>
<name>A0A9P3PXM6_LYOSH</name>
<dbReference type="Proteomes" id="UP001063166">
    <property type="component" value="Unassembled WGS sequence"/>
</dbReference>
<evidence type="ECO:0000313" key="3">
    <source>
        <dbReference type="EMBL" id="GLB43910.1"/>
    </source>
</evidence>
<dbReference type="EMBL" id="BRPK01000015">
    <property type="protein sequence ID" value="GLB43910.1"/>
    <property type="molecule type" value="Genomic_DNA"/>
</dbReference>
<comment type="caution">
    <text evidence="3">The sequence shown here is derived from an EMBL/GenBank/DDBJ whole genome shotgun (WGS) entry which is preliminary data.</text>
</comment>
<evidence type="ECO:0000313" key="4">
    <source>
        <dbReference type="Proteomes" id="UP001063166"/>
    </source>
</evidence>
<dbReference type="AlphaFoldDB" id="A0A9P3PXM6"/>
<organism evidence="3 4">
    <name type="scientific">Lyophyllum shimeji</name>
    <name type="common">Hon-shimeji</name>
    <name type="synonym">Tricholoma shimeji</name>
    <dbReference type="NCBI Taxonomy" id="47721"/>
    <lineage>
        <taxon>Eukaryota</taxon>
        <taxon>Fungi</taxon>
        <taxon>Dikarya</taxon>
        <taxon>Basidiomycota</taxon>
        <taxon>Agaricomycotina</taxon>
        <taxon>Agaricomycetes</taxon>
        <taxon>Agaricomycetidae</taxon>
        <taxon>Agaricales</taxon>
        <taxon>Tricholomatineae</taxon>
        <taxon>Lyophyllaceae</taxon>
        <taxon>Lyophyllum</taxon>
    </lineage>
</organism>
<accession>A0A9P3PXM6</accession>